<accession>A0A3G4ZVQ0</accession>
<proteinExistence type="predicted"/>
<organism evidence="1">
    <name type="scientific">Edafosvirus sp</name>
    <dbReference type="NCBI Taxonomy" id="2487765"/>
    <lineage>
        <taxon>Viruses</taxon>
        <taxon>Varidnaviria</taxon>
        <taxon>Bamfordvirae</taxon>
        <taxon>Nucleocytoviricota</taxon>
        <taxon>Megaviricetes</taxon>
        <taxon>Imitervirales</taxon>
        <taxon>Mimiviridae</taxon>
        <taxon>Klosneuvirinae</taxon>
    </lineage>
</organism>
<evidence type="ECO:0000313" key="1">
    <source>
        <dbReference type="EMBL" id="AYV78071.1"/>
    </source>
</evidence>
<sequence length="217" mass="24815">MQSFCCDVKDCEKKPTSFCKRCIPMRILCSEHDIGLHGNGWFSHSRMKIKDKCNFDSCTLPVLFFCKTHHNMSLCKKHNDLVHPTEHKCEITVPKLVTCTTCSVPCPKCNDTFTELSKEEVVYICNKCDGKVGQACTLCNRWGNTYNSQTGVETMCYTCFSTHYIKCSTCKETGKIISKPICSCIQTYATKGCPTCGKFKYEYKWRTEYKTLQIKAK</sequence>
<reference evidence="1" key="1">
    <citation type="submission" date="2018-10" db="EMBL/GenBank/DDBJ databases">
        <title>Hidden diversity of soil giant viruses.</title>
        <authorList>
            <person name="Schulz F."/>
            <person name="Alteio L."/>
            <person name="Goudeau D."/>
            <person name="Ryan E.M."/>
            <person name="Malmstrom R.R."/>
            <person name="Blanchard J."/>
            <person name="Woyke T."/>
        </authorList>
    </citation>
    <scope>NUCLEOTIDE SEQUENCE</scope>
    <source>
        <strain evidence="1">EDV1</strain>
    </source>
</reference>
<gene>
    <name evidence="1" type="ORF">Edafosvirus4_55</name>
</gene>
<name>A0A3G4ZVQ0_9VIRU</name>
<dbReference type="EMBL" id="MK072069">
    <property type="protein sequence ID" value="AYV78071.1"/>
    <property type="molecule type" value="Genomic_DNA"/>
</dbReference>
<protein>
    <submittedName>
        <fullName evidence="1">Uncharacterized protein</fullName>
    </submittedName>
</protein>